<protein>
    <submittedName>
        <fullName evidence="2">Uncharacterized protein</fullName>
    </submittedName>
</protein>
<sequence length="123" mass="12688">MRKSFTVAAVAALAAAFAGAPAALAQQSQAPAAQAPAKQKSGQPTVRTVNIVDMSELPEQARPQVEAAAAKASEADVQGLREAIDRSPEIKKALEQKGATSAQVVVANLDNEGTLTLITKRRG</sequence>
<gene>
    <name evidence="2" type="ORF">EK403_21315</name>
</gene>
<dbReference type="Proteomes" id="UP000289708">
    <property type="component" value="Unassembled WGS sequence"/>
</dbReference>
<dbReference type="RefSeq" id="WP_128779474.1">
    <property type="nucleotide sequence ID" value="NZ_RYFI01000033.1"/>
</dbReference>
<dbReference type="OrthoDB" id="8117102at2"/>
<evidence type="ECO:0000256" key="1">
    <source>
        <dbReference type="SAM" id="SignalP"/>
    </source>
</evidence>
<comment type="caution">
    <text evidence="2">The sequence shown here is derived from an EMBL/GenBank/DDBJ whole genome shotgun (WGS) entry which is preliminary data.</text>
</comment>
<feature type="signal peptide" evidence="1">
    <location>
        <begin position="1"/>
        <end position="25"/>
    </location>
</feature>
<accession>A0A4Q0M3C5</accession>
<evidence type="ECO:0000313" key="2">
    <source>
        <dbReference type="EMBL" id="RXF67418.1"/>
    </source>
</evidence>
<dbReference type="EMBL" id="RYFI01000033">
    <property type="protein sequence ID" value="RXF67418.1"/>
    <property type="molecule type" value="Genomic_DNA"/>
</dbReference>
<name>A0A4Q0M3C5_9HYPH</name>
<reference evidence="2 3" key="1">
    <citation type="submission" date="2018-12" db="EMBL/GenBank/DDBJ databases">
        <title>bacterium Hansschlegelia zhihuaiae S113.</title>
        <authorList>
            <person name="He J."/>
        </authorList>
    </citation>
    <scope>NUCLEOTIDE SEQUENCE [LARGE SCALE GENOMIC DNA]</scope>
    <source>
        <strain evidence="2 3">S 113</strain>
    </source>
</reference>
<evidence type="ECO:0000313" key="3">
    <source>
        <dbReference type="Proteomes" id="UP000289708"/>
    </source>
</evidence>
<feature type="chain" id="PRO_5020904536" evidence="1">
    <location>
        <begin position="26"/>
        <end position="123"/>
    </location>
</feature>
<dbReference type="AlphaFoldDB" id="A0A4Q0M3C5"/>
<organism evidence="2 3">
    <name type="scientific">Hansschlegelia zhihuaiae</name>
    <dbReference type="NCBI Taxonomy" id="405005"/>
    <lineage>
        <taxon>Bacteria</taxon>
        <taxon>Pseudomonadati</taxon>
        <taxon>Pseudomonadota</taxon>
        <taxon>Alphaproteobacteria</taxon>
        <taxon>Hyphomicrobiales</taxon>
        <taxon>Methylopilaceae</taxon>
        <taxon>Hansschlegelia</taxon>
    </lineage>
</organism>
<proteinExistence type="predicted"/>
<keyword evidence="3" id="KW-1185">Reference proteome</keyword>
<keyword evidence="1" id="KW-0732">Signal</keyword>